<keyword evidence="2" id="KW-1185">Reference proteome</keyword>
<dbReference type="RefSeq" id="WP_111490003.1">
    <property type="nucleotide sequence ID" value="NZ_CP031264.1"/>
</dbReference>
<proteinExistence type="predicted"/>
<dbReference type="OrthoDB" id="5193571at2"/>
<sequence length="366" mass="38038">MTVRSAWLTATGQTREDTRLTPLGAVTPVNTVQGQSGILPGSSEGRSRVSGFQLSGTSALSATMSPGRAVIQGLGTQGAYPVTLAENETLTFSAGHPQFARIDLVCLRVYDDLYDSSNSGRTEAVIEVVEGKAETAPTAPATPDLALPLYRVTVPAGASAGSGGIPWTTALTDLRTATVAVGGILPVYNNTANGAYVGQYRDSANGLQRWDGSAWTAYPAVPGWQNWTPTWTTVTGNAKPSFGNATLNCRYIQMGPTVHLIFNIAFGTTTNFGAGATGADNWAFALPVAATSALQCIGFAELTYSGGGRVVGRLHCSSKDAFGIEVSTGRPDAVAVTNNGLIDAITPWTWANTHAIRGTATYEVAG</sequence>
<evidence type="ECO:0000313" key="1">
    <source>
        <dbReference type="EMBL" id="AXI78062.1"/>
    </source>
</evidence>
<evidence type="ECO:0000313" key="2">
    <source>
        <dbReference type="Proteomes" id="UP000249340"/>
    </source>
</evidence>
<name>A0A345SWF7_9ACTN</name>
<organism evidence="1 2">
    <name type="scientific">Peterkaempfera bronchialis</name>
    <dbReference type="NCBI Taxonomy" id="2126346"/>
    <lineage>
        <taxon>Bacteria</taxon>
        <taxon>Bacillati</taxon>
        <taxon>Actinomycetota</taxon>
        <taxon>Actinomycetes</taxon>
        <taxon>Kitasatosporales</taxon>
        <taxon>Streptomycetaceae</taxon>
        <taxon>Peterkaempfera</taxon>
    </lineage>
</organism>
<dbReference type="AlphaFoldDB" id="A0A345SWF7"/>
<reference evidence="2" key="1">
    <citation type="submission" date="2018-07" db="EMBL/GenBank/DDBJ databases">
        <title>Streptacidiphilus bronchialis DSM 106435 chromosome.</title>
        <authorList>
            <person name="Batra D."/>
            <person name="Gulvik C.A."/>
        </authorList>
    </citation>
    <scope>NUCLEOTIDE SEQUENCE [LARGE SCALE GENOMIC DNA]</scope>
    <source>
        <strain evidence="2">DSM 106435</strain>
    </source>
</reference>
<dbReference type="Proteomes" id="UP000249340">
    <property type="component" value="Chromosome"/>
</dbReference>
<dbReference type="KEGG" id="stri:C7M71_012030"/>
<dbReference type="EMBL" id="CP031264">
    <property type="protein sequence ID" value="AXI78062.1"/>
    <property type="molecule type" value="Genomic_DNA"/>
</dbReference>
<accession>A0A345SWF7</accession>
<gene>
    <name evidence="1" type="ORF">C7M71_012030</name>
</gene>
<protein>
    <submittedName>
        <fullName evidence="1">Uncharacterized protein</fullName>
    </submittedName>
</protein>